<name>A0A0A8L3N0_9SACH</name>
<evidence type="ECO:0000313" key="4">
    <source>
        <dbReference type="EMBL" id="CDO92776.1"/>
    </source>
</evidence>
<proteinExistence type="predicted"/>
<keyword evidence="5" id="KW-1185">Reference proteome</keyword>
<dbReference type="InterPro" id="IPR021875">
    <property type="entry name" value="Dsl1_N_dom"/>
</dbReference>
<dbReference type="Gene3D" id="1.20.58.1440">
    <property type="match status" value="2"/>
</dbReference>
<sequence length="686" mass="79169">MAAIEDQLKDLLDDTSVLSQHIEADPQYKGSDLIDSKPAARLLEEVLREDSNLTKDLAKYNRYKVLSDLIKEFNTNFELDELENCYYSLQNLCKKFQEVDISDESFRFQQSVATYIDCLHVNLLLKLKDVSNKFCVVSGNELVFKKAIKVESVEFKFDEIMELCENNLFDHQTIDQTHWFITSTNLETYKDTEIPILHEILADFIKLNPLIVFFRNFAFGDNSVLSREGPGKLRISTTKISALKQVESYEILTSFMDNDLSISAKRSAISQFGNTLLTELLKIIRKNPELLSNDKEKTTQLITSIHGSLSRISKDTKWPYDDCELNKILKDENIYTTLKFETMMQQRIAQIRSIPKEEYGKLISVQIKSNLASVGKNGTHGNDISAKTPNSGKDSEDWEWNEDQESDDNDGWAEELDLDVDDLPIEVSAFTQSAKNVFNEFENGCDNIGRSKLESIYSYKLNLLQTTFFAMITGEASDWTQLYKDVRYIYTENAKLGQLMELNSRYLDLNVDLMKKKISKLVNDQLQELKENERNPQWDVTISSLLPYLKGGALPTLYKLEDNSVLVSLVSFIIHDLVFANILRWRVISEKGSENLSEFVTLLLPALEIPRLNLIDEYRYSREKLGILGKILTAHLKDILELFYEGEFFLFETDEIIQWIILLFAETPTRRDCIDEIRRVREDATD</sequence>
<feature type="domain" description="Retrograde transport protein Dsl1 C-terminal" evidence="3">
    <location>
        <begin position="497"/>
        <end position="686"/>
    </location>
</feature>
<evidence type="ECO:0000259" key="3">
    <source>
        <dbReference type="Pfam" id="PF11989"/>
    </source>
</evidence>
<dbReference type="Proteomes" id="UP000031516">
    <property type="component" value="Unassembled WGS sequence"/>
</dbReference>
<dbReference type="Gene3D" id="1.10.357.150">
    <property type="match status" value="1"/>
</dbReference>
<comment type="caution">
    <text evidence="4">The sequence shown here is derived from an EMBL/GenBank/DDBJ whole genome shotgun (WGS) entry which is preliminary data.</text>
</comment>
<dbReference type="AlphaFoldDB" id="A0A0A8L3N0"/>
<dbReference type="Gene3D" id="1.20.58.2230">
    <property type="entry name" value="Retrograde transport protein Dsl1, N-terminal domain"/>
    <property type="match status" value="1"/>
</dbReference>
<feature type="region of interest" description="Disordered" evidence="1">
    <location>
        <begin position="378"/>
        <end position="411"/>
    </location>
</feature>
<dbReference type="OrthoDB" id="534815at2759"/>
<dbReference type="InterPro" id="IPR038442">
    <property type="entry name" value="Dsl1_N_sf"/>
</dbReference>
<dbReference type="InterPro" id="IPR021876">
    <property type="entry name" value="Dsl1_C"/>
</dbReference>
<evidence type="ECO:0000259" key="2">
    <source>
        <dbReference type="Pfam" id="PF11988"/>
    </source>
</evidence>
<reference evidence="4 5" key="1">
    <citation type="submission" date="2014-03" db="EMBL/GenBank/DDBJ databases">
        <title>The genome of Kluyveromyces dobzhanskii.</title>
        <authorList>
            <person name="Nystedt B."/>
            <person name="Astrom S."/>
        </authorList>
    </citation>
    <scope>NUCLEOTIDE SEQUENCE [LARGE SCALE GENOMIC DNA]</scope>
    <source>
        <strain evidence="4 5">CBS 2104</strain>
    </source>
</reference>
<gene>
    <name evidence="4" type="ORF">KLDO_g1087</name>
</gene>
<dbReference type="Gene3D" id="1.10.287.3290">
    <property type="match status" value="1"/>
</dbReference>
<dbReference type="GO" id="GO:0007094">
    <property type="term" value="P:mitotic spindle assembly checkpoint signaling"/>
    <property type="evidence" value="ECO:0007669"/>
    <property type="project" value="TreeGrafter"/>
</dbReference>
<dbReference type="PANTHER" id="PTHR12205">
    <property type="entry name" value="CENTROMERE/KINETOCHORE PROTEIN ZW10"/>
    <property type="match status" value="1"/>
</dbReference>
<dbReference type="EMBL" id="CCBQ010000018">
    <property type="protein sequence ID" value="CDO92776.1"/>
    <property type="molecule type" value="Genomic_DNA"/>
</dbReference>
<dbReference type="Pfam" id="PF11988">
    <property type="entry name" value="Dsl1_N"/>
    <property type="match status" value="1"/>
</dbReference>
<feature type="compositionally biased region" description="Acidic residues" evidence="1">
    <location>
        <begin position="396"/>
        <end position="411"/>
    </location>
</feature>
<feature type="compositionally biased region" description="Polar residues" evidence="1">
    <location>
        <begin position="379"/>
        <end position="392"/>
    </location>
</feature>
<dbReference type="Pfam" id="PF11989">
    <property type="entry name" value="Dsl1_C"/>
    <property type="match status" value="1"/>
</dbReference>
<protein>
    <submittedName>
        <fullName evidence="4">WGS project CCBQ000000000 data, contig MAT</fullName>
    </submittedName>
</protein>
<dbReference type="GO" id="GO:1990423">
    <property type="term" value="C:RZZ complex"/>
    <property type="evidence" value="ECO:0007669"/>
    <property type="project" value="TreeGrafter"/>
</dbReference>
<organism evidence="4 5">
    <name type="scientific">Kluyveromyces dobzhanskii CBS 2104</name>
    <dbReference type="NCBI Taxonomy" id="1427455"/>
    <lineage>
        <taxon>Eukaryota</taxon>
        <taxon>Fungi</taxon>
        <taxon>Dikarya</taxon>
        <taxon>Ascomycota</taxon>
        <taxon>Saccharomycotina</taxon>
        <taxon>Saccharomycetes</taxon>
        <taxon>Saccharomycetales</taxon>
        <taxon>Saccharomycetaceae</taxon>
        <taxon>Kluyveromyces</taxon>
    </lineage>
</organism>
<dbReference type="InterPro" id="IPR046362">
    <property type="entry name" value="Zw10/DSL1_C_sf"/>
</dbReference>
<accession>A0A0A8L3N0</accession>
<dbReference type="PANTHER" id="PTHR12205:SF0">
    <property type="entry name" value="CENTROMERE_KINETOCHORE PROTEIN ZW10 HOMOLOG"/>
    <property type="match status" value="1"/>
</dbReference>
<dbReference type="GO" id="GO:0006888">
    <property type="term" value="P:endoplasmic reticulum to Golgi vesicle-mediated transport"/>
    <property type="evidence" value="ECO:0007669"/>
    <property type="project" value="TreeGrafter"/>
</dbReference>
<evidence type="ECO:0000313" key="5">
    <source>
        <dbReference type="Proteomes" id="UP000031516"/>
    </source>
</evidence>
<evidence type="ECO:0000256" key="1">
    <source>
        <dbReference type="SAM" id="MobiDB-lite"/>
    </source>
</evidence>
<dbReference type="GO" id="GO:0005737">
    <property type="term" value="C:cytoplasm"/>
    <property type="evidence" value="ECO:0007669"/>
    <property type="project" value="GOC"/>
</dbReference>
<feature type="domain" description="Retrograde transport protein Dsl1 N-terminal" evidence="2">
    <location>
        <begin position="13"/>
        <end position="352"/>
    </location>
</feature>